<dbReference type="InterPro" id="IPR009057">
    <property type="entry name" value="Homeodomain-like_sf"/>
</dbReference>
<name>A0AAP2XQ02_9FIRM</name>
<accession>A0AAP2XQ02</accession>
<dbReference type="Proteomes" id="UP001204814">
    <property type="component" value="Unassembled WGS sequence"/>
</dbReference>
<dbReference type="Gene3D" id="1.10.10.10">
    <property type="entry name" value="Winged helix-like DNA-binding domain superfamily/Winged helix DNA-binding domain"/>
    <property type="match status" value="1"/>
</dbReference>
<gene>
    <name evidence="1" type="ORF">NE542_14910</name>
</gene>
<evidence type="ECO:0000313" key="1">
    <source>
        <dbReference type="EMBL" id="MCQ5063107.1"/>
    </source>
</evidence>
<protein>
    <submittedName>
        <fullName evidence="1">Uncharacterized protein</fullName>
    </submittedName>
</protein>
<proteinExistence type="predicted"/>
<evidence type="ECO:0000313" key="2">
    <source>
        <dbReference type="Proteomes" id="UP001204814"/>
    </source>
</evidence>
<dbReference type="AlphaFoldDB" id="A0AAP2XQ02"/>
<dbReference type="EMBL" id="JANGBO010000027">
    <property type="protein sequence ID" value="MCQ5063107.1"/>
    <property type="molecule type" value="Genomic_DNA"/>
</dbReference>
<comment type="caution">
    <text evidence="1">The sequence shown here is derived from an EMBL/GenBank/DDBJ whole genome shotgun (WGS) entry which is preliminary data.</text>
</comment>
<sequence length="62" mass="7373">MLEKEKAIEKLNEREIKVYQYILAHSLEFPFMTIRELADKYYANSVTQFPVLYILECLANSL</sequence>
<dbReference type="InterPro" id="IPR036388">
    <property type="entry name" value="WH-like_DNA-bd_sf"/>
</dbReference>
<dbReference type="RefSeq" id="WP_117347156.1">
    <property type="nucleotide sequence ID" value="NZ_JAJDKX010000031.1"/>
</dbReference>
<reference evidence="1" key="1">
    <citation type="submission" date="2022-06" db="EMBL/GenBank/DDBJ databases">
        <title>Isolation of gut microbiota from human fecal samples.</title>
        <authorList>
            <person name="Pamer E.G."/>
            <person name="Barat B."/>
            <person name="Waligurski E."/>
            <person name="Medina S."/>
            <person name="Paddock L."/>
            <person name="Mostad J."/>
        </authorList>
    </citation>
    <scope>NUCLEOTIDE SEQUENCE</scope>
    <source>
        <strain evidence="1">DFI.6.24</strain>
    </source>
</reference>
<organism evidence="1 2">
    <name type="scientific">Faecalibacillus intestinalis</name>
    <dbReference type="NCBI Taxonomy" id="1982626"/>
    <lineage>
        <taxon>Bacteria</taxon>
        <taxon>Bacillati</taxon>
        <taxon>Bacillota</taxon>
        <taxon>Erysipelotrichia</taxon>
        <taxon>Erysipelotrichales</taxon>
        <taxon>Coprobacillaceae</taxon>
        <taxon>Faecalibacillus</taxon>
    </lineage>
</organism>
<dbReference type="SUPFAM" id="SSF46689">
    <property type="entry name" value="Homeodomain-like"/>
    <property type="match status" value="1"/>
</dbReference>